<dbReference type="SUPFAM" id="SSF47616">
    <property type="entry name" value="GST C-terminal domain-like"/>
    <property type="match status" value="1"/>
</dbReference>
<sequence length="213" mass="24609">MSVILYGYRYSVYTRIVRMVLSYKDIAYSYVEMDPFSDEIEPDYFDLHPFARVPVIRNNSFVLYETTAITRYLDEISPPEKLSPKKTERKARMAQIISITDSYGYWPMVRQVFAHRVFRPIEGDQPDENVIAAGRIASQKVCEAIEKLLGEDAFLVGDEITHADLHLAAMMAYFCTASEGRDVLDRCPRLKRWWQMIADHSVLRDSDPGLPIV</sequence>
<organism evidence="5 8">
    <name type="scientific">Thalassospira lucentensis</name>
    <dbReference type="NCBI Taxonomy" id="168935"/>
    <lineage>
        <taxon>Bacteria</taxon>
        <taxon>Pseudomonadati</taxon>
        <taxon>Pseudomonadota</taxon>
        <taxon>Alphaproteobacteria</taxon>
        <taxon>Rhodospirillales</taxon>
        <taxon>Thalassospiraceae</taxon>
        <taxon>Thalassospira</taxon>
    </lineage>
</organism>
<dbReference type="GO" id="GO:0043295">
    <property type="term" value="F:glutathione binding"/>
    <property type="evidence" value="ECO:0007669"/>
    <property type="project" value="TreeGrafter"/>
</dbReference>
<dbReference type="InterPro" id="IPR040079">
    <property type="entry name" value="Glutathione_S-Trfase"/>
</dbReference>
<dbReference type="Gene3D" id="1.20.1050.10">
    <property type="match status" value="1"/>
</dbReference>
<evidence type="ECO:0000259" key="4">
    <source>
        <dbReference type="PROSITE" id="PS50405"/>
    </source>
</evidence>
<dbReference type="GO" id="GO:0005737">
    <property type="term" value="C:cytoplasm"/>
    <property type="evidence" value="ECO:0007669"/>
    <property type="project" value="TreeGrafter"/>
</dbReference>
<dbReference type="EMBL" id="DPOP01000134">
    <property type="protein sequence ID" value="HCW68889.1"/>
    <property type="molecule type" value="Genomic_DNA"/>
</dbReference>
<dbReference type="PROSITE" id="PS50405">
    <property type="entry name" value="GST_CTER"/>
    <property type="match status" value="1"/>
</dbReference>
<dbReference type="Pfam" id="PF13417">
    <property type="entry name" value="GST_N_3"/>
    <property type="match status" value="1"/>
</dbReference>
<dbReference type="AlphaFoldDB" id="A0A358HUM2"/>
<dbReference type="InterPro" id="IPR036282">
    <property type="entry name" value="Glutathione-S-Trfase_C_sf"/>
</dbReference>
<protein>
    <recommendedName>
        <fullName evidence="1">glutathione transferase</fullName>
        <ecNumber evidence="1">2.5.1.18</ecNumber>
    </recommendedName>
</protein>
<dbReference type="Gene3D" id="3.40.30.10">
    <property type="entry name" value="Glutaredoxin"/>
    <property type="match status" value="1"/>
</dbReference>
<evidence type="ECO:0000256" key="2">
    <source>
        <dbReference type="ARBA" id="ARBA00022679"/>
    </source>
</evidence>
<dbReference type="InterPro" id="IPR036249">
    <property type="entry name" value="Thioredoxin-like_sf"/>
</dbReference>
<evidence type="ECO:0000313" key="8">
    <source>
        <dbReference type="Proteomes" id="UP000264753"/>
    </source>
</evidence>
<evidence type="ECO:0000313" key="6">
    <source>
        <dbReference type="EMBL" id="HCW68889.1"/>
    </source>
</evidence>
<dbReference type="PANTHER" id="PTHR43900:SF3">
    <property type="entry name" value="GLUTATHIONE S-TRANSFERASE RHO"/>
    <property type="match status" value="1"/>
</dbReference>
<keyword evidence="2 5" id="KW-0808">Transferase</keyword>
<gene>
    <name evidence="5" type="ORF">DEF21_12360</name>
    <name evidence="6" type="ORF">DHR80_17155</name>
</gene>
<dbReference type="RefSeq" id="WP_276653531.1">
    <property type="nucleotide sequence ID" value="NZ_DOOG01000102.1"/>
</dbReference>
<dbReference type="PANTHER" id="PTHR43900">
    <property type="entry name" value="GLUTATHIONE S-TRANSFERASE RHO"/>
    <property type="match status" value="1"/>
</dbReference>
<dbReference type="Proteomes" id="UP000264179">
    <property type="component" value="Unassembled WGS sequence"/>
</dbReference>
<dbReference type="PROSITE" id="PS50404">
    <property type="entry name" value="GST_NTER"/>
    <property type="match status" value="1"/>
</dbReference>
<dbReference type="GO" id="GO:0004364">
    <property type="term" value="F:glutathione transferase activity"/>
    <property type="evidence" value="ECO:0007669"/>
    <property type="project" value="UniProtKB-EC"/>
</dbReference>
<reference evidence="7 8" key="1">
    <citation type="journal article" date="2018" name="Nat. Biotechnol.">
        <title>A standardized bacterial taxonomy based on genome phylogeny substantially revises the tree of life.</title>
        <authorList>
            <person name="Parks D.H."/>
            <person name="Chuvochina M."/>
            <person name="Waite D.W."/>
            <person name="Rinke C."/>
            <person name="Skarshewski A."/>
            <person name="Chaumeil P.A."/>
            <person name="Hugenholtz P."/>
        </authorList>
    </citation>
    <scope>NUCLEOTIDE SEQUENCE [LARGE SCALE GENOMIC DNA]</scope>
    <source>
        <strain evidence="5">UBA8707</strain>
        <strain evidence="6">UBA9881</strain>
    </source>
</reference>
<accession>A0A358HUM2</accession>
<dbReference type="SFLD" id="SFLDG00358">
    <property type="entry name" value="Main_(cytGST)"/>
    <property type="match status" value="1"/>
</dbReference>
<feature type="domain" description="GST N-terminal" evidence="3">
    <location>
        <begin position="1"/>
        <end position="81"/>
    </location>
</feature>
<feature type="domain" description="GST C-terminal" evidence="4">
    <location>
        <begin position="86"/>
        <end position="213"/>
    </location>
</feature>
<dbReference type="CDD" id="cd00299">
    <property type="entry name" value="GST_C_family"/>
    <property type="match status" value="1"/>
</dbReference>
<dbReference type="InterPro" id="IPR004046">
    <property type="entry name" value="GST_C"/>
</dbReference>
<dbReference type="Pfam" id="PF00043">
    <property type="entry name" value="GST_C"/>
    <property type="match status" value="1"/>
</dbReference>
<dbReference type="InterPro" id="IPR010987">
    <property type="entry name" value="Glutathione-S-Trfase_C-like"/>
</dbReference>
<evidence type="ECO:0000256" key="1">
    <source>
        <dbReference type="ARBA" id="ARBA00012452"/>
    </source>
</evidence>
<proteinExistence type="predicted"/>
<evidence type="ECO:0000313" key="7">
    <source>
        <dbReference type="Proteomes" id="UP000264179"/>
    </source>
</evidence>
<dbReference type="InterPro" id="IPR004045">
    <property type="entry name" value="Glutathione_S-Trfase_N"/>
</dbReference>
<evidence type="ECO:0000259" key="3">
    <source>
        <dbReference type="PROSITE" id="PS50404"/>
    </source>
</evidence>
<dbReference type="SFLD" id="SFLDS00019">
    <property type="entry name" value="Glutathione_Transferase_(cytos"/>
    <property type="match status" value="1"/>
</dbReference>
<dbReference type="Proteomes" id="UP000264753">
    <property type="component" value="Unassembled WGS sequence"/>
</dbReference>
<dbReference type="EC" id="2.5.1.18" evidence="1"/>
<evidence type="ECO:0000313" key="5">
    <source>
        <dbReference type="EMBL" id="HBU98682.1"/>
    </source>
</evidence>
<comment type="caution">
    <text evidence="5">The sequence shown here is derived from an EMBL/GenBank/DDBJ whole genome shotgun (WGS) entry which is preliminary data.</text>
</comment>
<dbReference type="EMBL" id="DOOG01000102">
    <property type="protein sequence ID" value="HBU98682.1"/>
    <property type="molecule type" value="Genomic_DNA"/>
</dbReference>
<dbReference type="SUPFAM" id="SSF52833">
    <property type="entry name" value="Thioredoxin-like"/>
    <property type="match status" value="1"/>
</dbReference>
<name>A0A358HUM2_9PROT</name>